<dbReference type="Pfam" id="PF09990">
    <property type="entry name" value="DUF2231"/>
    <property type="match status" value="1"/>
</dbReference>
<evidence type="ECO:0000313" key="3">
    <source>
        <dbReference type="EMBL" id="MFC6397657.1"/>
    </source>
</evidence>
<protein>
    <submittedName>
        <fullName evidence="3">DUF2231 domain-containing protein</fullName>
    </submittedName>
</protein>
<comment type="caution">
    <text evidence="3">The sequence shown here is derived from an EMBL/GenBank/DDBJ whole genome shotgun (WGS) entry which is preliminary data.</text>
</comment>
<gene>
    <name evidence="3" type="ORF">ACFP57_11785</name>
</gene>
<organism evidence="3 4">
    <name type="scientific">Luteococcus sanguinis</name>
    <dbReference type="NCBI Taxonomy" id="174038"/>
    <lineage>
        <taxon>Bacteria</taxon>
        <taxon>Bacillati</taxon>
        <taxon>Actinomycetota</taxon>
        <taxon>Actinomycetes</taxon>
        <taxon>Propionibacteriales</taxon>
        <taxon>Propionibacteriaceae</taxon>
        <taxon>Luteococcus</taxon>
    </lineage>
</organism>
<dbReference type="Proteomes" id="UP001596266">
    <property type="component" value="Unassembled WGS sequence"/>
</dbReference>
<reference evidence="4" key="1">
    <citation type="journal article" date="2019" name="Int. J. Syst. Evol. Microbiol.">
        <title>The Global Catalogue of Microorganisms (GCM) 10K type strain sequencing project: providing services to taxonomists for standard genome sequencing and annotation.</title>
        <authorList>
            <consortium name="The Broad Institute Genomics Platform"/>
            <consortium name="The Broad Institute Genome Sequencing Center for Infectious Disease"/>
            <person name="Wu L."/>
            <person name="Ma J."/>
        </authorList>
    </citation>
    <scope>NUCLEOTIDE SEQUENCE [LARGE SCALE GENOMIC DNA]</scope>
    <source>
        <strain evidence="4">CGMCC 1.15277</strain>
    </source>
</reference>
<evidence type="ECO:0000256" key="1">
    <source>
        <dbReference type="SAM" id="Phobius"/>
    </source>
</evidence>
<feature type="domain" description="DUF2231" evidence="2">
    <location>
        <begin position="6"/>
        <end position="156"/>
    </location>
</feature>
<sequence>MNLLSLPIHPLVVHGAVTLIPLAAVITMAHALRPDWRWWLRLPSMVVNALALVVLFVTRATGDQLAHATPDNKALIEEHDQMAGLLTIATVPMTLLAIFAAWSFAATSGATSGWGANDARQPRFASAVKWLVVLLGVAVLVFTVLTGHSGATAAWSK</sequence>
<keyword evidence="1" id="KW-0812">Transmembrane</keyword>
<evidence type="ECO:0000259" key="2">
    <source>
        <dbReference type="Pfam" id="PF09990"/>
    </source>
</evidence>
<feature type="transmembrane region" description="Helical" evidence="1">
    <location>
        <begin position="82"/>
        <end position="106"/>
    </location>
</feature>
<dbReference type="InterPro" id="IPR019251">
    <property type="entry name" value="DUF2231_TM"/>
</dbReference>
<feature type="transmembrane region" description="Helical" evidence="1">
    <location>
        <begin position="12"/>
        <end position="32"/>
    </location>
</feature>
<accession>A0ABW1X332</accession>
<keyword evidence="1" id="KW-0472">Membrane</keyword>
<feature type="transmembrane region" description="Helical" evidence="1">
    <location>
        <begin position="127"/>
        <end position="147"/>
    </location>
</feature>
<proteinExistence type="predicted"/>
<feature type="transmembrane region" description="Helical" evidence="1">
    <location>
        <begin position="44"/>
        <end position="62"/>
    </location>
</feature>
<keyword evidence="4" id="KW-1185">Reference proteome</keyword>
<dbReference type="EMBL" id="JBHSUA010000021">
    <property type="protein sequence ID" value="MFC6397657.1"/>
    <property type="molecule type" value="Genomic_DNA"/>
</dbReference>
<keyword evidence="1" id="KW-1133">Transmembrane helix</keyword>
<name>A0ABW1X332_9ACTN</name>
<evidence type="ECO:0000313" key="4">
    <source>
        <dbReference type="Proteomes" id="UP001596266"/>
    </source>
</evidence>
<dbReference type="RefSeq" id="WP_343886178.1">
    <property type="nucleotide sequence ID" value="NZ_BAAAKI010000013.1"/>
</dbReference>